<evidence type="ECO:0000256" key="2">
    <source>
        <dbReference type="ARBA" id="ARBA00014076"/>
    </source>
</evidence>
<proteinExistence type="inferred from homology"/>
<evidence type="ECO:0000259" key="3">
    <source>
        <dbReference type="Pfam" id="PF04063"/>
    </source>
</evidence>
<dbReference type="Pfam" id="PF04063">
    <property type="entry name" value="DUF383"/>
    <property type="match status" value="1"/>
</dbReference>
<feature type="domain" description="Protein HGH1 C-terminal" evidence="4">
    <location>
        <begin position="285"/>
        <end position="337"/>
    </location>
</feature>
<sequence length="359" mass="40257">MPTELEELVEFLHHGNTQIRQLAIENLVGYSTAQPSIFKDGQLTPIKDLKLLVRDYAPIAKNALTILINLSTDNEILKSLSNDDAFIESLLSRITNPKEPTADLIAMLLANLVKSDDLVRRILTLNMGATPKVGLVSKGVMDRLMDCFVRGAEGGWNKGADFDYLAWVFADVAKHPEGRRYFVTKQAYDDVIPITKLIVFTEHKSDVRRKGVASTIKNVSFEIPSHPLLLSTSEVDILPYLLLPLAGAEEYPEDEMLLFPPSLQLLAPDKSRDKDPTIITTHLETLLILTTTRHGREIMRGCGVYPLIRECHLHIEDDDVRDGAERLVQVLMRDEENGEGGGFVKELEEDEDDKIVDVF</sequence>
<dbReference type="PANTHER" id="PTHR13387:SF9">
    <property type="entry name" value="PROTEIN HGH1 HOMOLOG"/>
    <property type="match status" value="1"/>
</dbReference>
<gene>
    <name evidence="5" type="ORF">FGG08_002029</name>
</gene>
<reference evidence="5" key="1">
    <citation type="submission" date="2021-03" db="EMBL/GenBank/DDBJ databases">
        <title>Comparative genomics and phylogenomic investigation of the class Geoglossomycetes provide insights into ecological specialization and systematics.</title>
        <authorList>
            <person name="Melie T."/>
            <person name="Pirro S."/>
            <person name="Miller A.N."/>
            <person name="Quandt A."/>
        </authorList>
    </citation>
    <scope>NUCLEOTIDE SEQUENCE</scope>
    <source>
        <strain evidence="5">GBOQ0MN5Z8</strain>
    </source>
</reference>
<feature type="domain" description="Protein HGH1 N-terminal" evidence="3">
    <location>
        <begin position="94"/>
        <end position="279"/>
    </location>
</feature>
<keyword evidence="6" id="KW-1185">Reference proteome</keyword>
<evidence type="ECO:0000313" key="6">
    <source>
        <dbReference type="Proteomes" id="UP000698800"/>
    </source>
</evidence>
<dbReference type="Proteomes" id="UP000698800">
    <property type="component" value="Unassembled WGS sequence"/>
</dbReference>
<dbReference type="SUPFAM" id="SSF48371">
    <property type="entry name" value="ARM repeat"/>
    <property type="match status" value="1"/>
</dbReference>
<evidence type="ECO:0000256" key="1">
    <source>
        <dbReference type="ARBA" id="ARBA00006712"/>
    </source>
</evidence>
<organism evidence="5 6">
    <name type="scientific">Glutinoglossum americanum</name>
    <dbReference type="NCBI Taxonomy" id="1670608"/>
    <lineage>
        <taxon>Eukaryota</taxon>
        <taxon>Fungi</taxon>
        <taxon>Dikarya</taxon>
        <taxon>Ascomycota</taxon>
        <taxon>Pezizomycotina</taxon>
        <taxon>Geoglossomycetes</taxon>
        <taxon>Geoglossales</taxon>
        <taxon>Geoglossaceae</taxon>
        <taxon>Glutinoglossum</taxon>
    </lineage>
</organism>
<name>A0A9P8IA77_9PEZI</name>
<evidence type="ECO:0000259" key="4">
    <source>
        <dbReference type="Pfam" id="PF04064"/>
    </source>
</evidence>
<dbReference type="OrthoDB" id="338814at2759"/>
<protein>
    <recommendedName>
        <fullName evidence="2">Protein HGH1 homolog</fullName>
    </recommendedName>
</protein>
<dbReference type="InterPro" id="IPR039717">
    <property type="entry name" value="Hgh1"/>
</dbReference>
<comment type="similarity">
    <text evidence="1">Belongs to the HGH1 family.</text>
</comment>
<dbReference type="Pfam" id="PF04064">
    <property type="entry name" value="DUF384"/>
    <property type="match status" value="1"/>
</dbReference>
<dbReference type="PANTHER" id="PTHR13387">
    <property type="entry name" value="PROTEIN HGH1 HOMOLOG"/>
    <property type="match status" value="1"/>
</dbReference>
<accession>A0A9P8IA77</accession>
<dbReference type="InterPro" id="IPR011989">
    <property type="entry name" value="ARM-like"/>
</dbReference>
<dbReference type="Gene3D" id="1.25.10.10">
    <property type="entry name" value="Leucine-rich Repeat Variant"/>
    <property type="match status" value="1"/>
</dbReference>
<evidence type="ECO:0000313" key="5">
    <source>
        <dbReference type="EMBL" id="KAH0543713.1"/>
    </source>
</evidence>
<dbReference type="InterPro" id="IPR016024">
    <property type="entry name" value="ARM-type_fold"/>
</dbReference>
<dbReference type="EMBL" id="JAGHQL010000028">
    <property type="protein sequence ID" value="KAH0543713.1"/>
    <property type="molecule type" value="Genomic_DNA"/>
</dbReference>
<dbReference type="InterPro" id="IPR007206">
    <property type="entry name" value="Protein_HGH1_C"/>
</dbReference>
<dbReference type="InterPro" id="IPR007205">
    <property type="entry name" value="Protein_HGH1_N"/>
</dbReference>
<dbReference type="AlphaFoldDB" id="A0A9P8IA77"/>
<comment type="caution">
    <text evidence="5">The sequence shown here is derived from an EMBL/GenBank/DDBJ whole genome shotgun (WGS) entry which is preliminary data.</text>
</comment>